<dbReference type="RefSeq" id="WP_309651563.1">
    <property type="nucleotide sequence ID" value="NZ_JARWAK010000002.1"/>
</dbReference>
<evidence type="ECO:0000259" key="2">
    <source>
        <dbReference type="Pfam" id="PF14341"/>
    </source>
</evidence>
<organism evidence="3 4">
    <name type="scientific">Halomonas koreensis</name>
    <dbReference type="NCBI Taxonomy" id="245385"/>
    <lineage>
        <taxon>Bacteria</taxon>
        <taxon>Pseudomonadati</taxon>
        <taxon>Pseudomonadota</taxon>
        <taxon>Gammaproteobacteria</taxon>
        <taxon>Oceanospirillales</taxon>
        <taxon>Halomonadaceae</taxon>
        <taxon>Halomonas</taxon>
    </lineage>
</organism>
<accession>A0ABU1FZ73</accession>
<proteinExistence type="predicted"/>
<name>A0ABU1FZ73_9GAMM</name>
<gene>
    <name evidence="3" type="ORF">QC818_04065</name>
</gene>
<keyword evidence="1" id="KW-0472">Membrane</keyword>
<reference evidence="3 4" key="1">
    <citation type="submission" date="2023-04" db="EMBL/GenBank/DDBJ databases">
        <title>A long-awaited taxogenomic arrangement of the family Halomonadaceae.</title>
        <authorList>
            <person name="De La Haba R."/>
            <person name="Chuvochina M."/>
            <person name="Wittouck S."/>
            <person name="Arahal D.R."/>
            <person name="Sanchez-Porro C."/>
            <person name="Hugenholtz P."/>
            <person name="Ventosa A."/>
        </authorList>
    </citation>
    <scope>NUCLEOTIDE SEQUENCE [LARGE SCALE GENOMIC DNA]</scope>
    <source>
        <strain evidence="3 4">DSM 23530</strain>
    </source>
</reference>
<dbReference type="Proteomes" id="UP001264519">
    <property type="component" value="Unassembled WGS sequence"/>
</dbReference>
<dbReference type="InterPro" id="IPR025746">
    <property type="entry name" value="PilX_N_dom"/>
</dbReference>
<keyword evidence="1" id="KW-1133">Transmembrane helix</keyword>
<comment type="caution">
    <text evidence="3">The sequence shown here is derived from an EMBL/GenBank/DDBJ whole genome shotgun (WGS) entry which is preliminary data.</text>
</comment>
<keyword evidence="4" id="KW-1185">Reference proteome</keyword>
<keyword evidence="1" id="KW-0812">Transmembrane</keyword>
<evidence type="ECO:0000313" key="4">
    <source>
        <dbReference type="Proteomes" id="UP001264519"/>
    </source>
</evidence>
<feature type="domain" description="Type 4 fimbrial biogenesis protein PilX N-terminal" evidence="2">
    <location>
        <begin position="20"/>
        <end position="67"/>
    </location>
</feature>
<dbReference type="Pfam" id="PF14341">
    <property type="entry name" value="PilX_N"/>
    <property type="match status" value="1"/>
</dbReference>
<evidence type="ECO:0000256" key="1">
    <source>
        <dbReference type="SAM" id="Phobius"/>
    </source>
</evidence>
<dbReference type="EMBL" id="JARWAK010000002">
    <property type="protein sequence ID" value="MDR5865965.1"/>
    <property type="molecule type" value="Genomic_DNA"/>
</dbReference>
<sequence length="358" mass="37420">MIPRCIDKTPRSAARQRQGGAALIVVMAFLTIGTMVAVSSMSGSTTNERMAGNYRLTTLAQMAAETGASRAMEDTIEHDTGTACRSLAEDARDNAASVPWEPSVALPSETAIPLGYRQAQCRHDGDDALLIQGIANYGQPATSYSLIIVGRPQGSGELPLEDYGGTITSAGPAVLHGRADVENGVHDNQGTHNVPDPRDLAGDATSTGFIADIQRRASEGDPEVHSACDADAPIPSGTTHVFCQGDFTGNLNGRLNGLTVVATGSFGYRKNKNKYEFLRIESDVSASLVAGDAIRIKGFGNRTISGLLWSGGSLHVHGRSNIVGGVVANGAVRFDGRTMVTGGSQAGGDSAGMFWEQL</sequence>
<evidence type="ECO:0000313" key="3">
    <source>
        <dbReference type="EMBL" id="MDR5865965.1"/>
    </source>
</evidence>
<protein>
    <submittedName>
        <fullName evidence="3">Pilus assembly PilX N-terminal domain-containing protein</fullName>
    </submittedName>
</protein>
<feature type="transmembrane region" description="Helical" evidence="1">
    <location>
        <begin position="21"/>
        <end position="41"/>
    </location>
</feature>